<organism evidence="7 8">
    <name type="scientific">Candidatus Nomurabacteria bacterium GW2011_GWA2_40_9</name>
    <dbReference type="NCBI Taxonomy" id="1618734"/>
    <lineage>
        <taxon>Bacteria</taxon>
        <taxon>Candidatus Nomuraibacteriota</taxon>
    </lineage>
</organism>
<dbReference type="PANTHER" id="PTHR43047">
    <property type="entry name" value="TWO-COMPONENT HISTIDINE PROTEIN KINASE"/>
    <property type="match status" value="1"/>
</dbReference>
<dbReference type="InterPro" id="IPR003661">
    <property type="entry name" value="HisK_dim/P_dom"/>
</dbReference>
<evidence type="ECO:0000256" key="2">
    <source>
        <dbReference type="ARBA" id="ARBA00012438"/>
    </source>
</evidence>
<dbReference type="GO" id="GO:0000155">
    <property type="term" value="F:phosphorelay sensor kinase activity"/>
    <property type="evidence" value="ECO:0007669"/>
    <property type="project" value="InterPro"/>
</dbReference>
<comment type="catalytic activity">
    <reaction evidence="1">
        <text>ATP + protein L-histidine = ADP + protein N-phospho-L-histidine.</text>
        <dbReference type="EC" id="2.7.13.3"/>
    </reaction>
</comment>
<dbReference type="SMART" id="SM00387">
    <property type="entry name" value="HATPase_c"/>
    <property type="match status" value="1"/>
</dbReference>
<dbReference type="InterPro" id="IPR036890">
    <property type="entry name" value="HATPase_C_sf"/>
</dbReference>
<keyword evidence="5 7" id="KW-0418">Kinase</keyword>
<reference evidence="7 8" key="1">
    <citation type="journal article" date="2015" name="Nature">
        <title>rRNA introns, odd ribosomes, and small enigmatic genomes across a large radiation of phyla.</title>
        <authorList>
            <person name="Brown C.T."/>
            <person name="Hug L.A."/>
            <person name="Thomas B.C."/>
            <person name="Sharon I."/>
            <person name="Castelle C.J."/>
            <person name="Singh A."/>
            <person name="Wilkins M.J."/>
            <person name="Williams K.H."/>
            <person name="Banfield J.F."/>
        </authorList>
    </citation>
    <scope>NUCLEOTIDE SEQUENCE [LARGE SCALE GENOMIC DNA]</scope>
</reference>
<gene>
    <name evidence="7" type="ORF">UU24_C0007G0023</name>
</gene>
<dbReference type="Gene3D" id="3.30.450.40">
    <property type="match status" value="1"/>
</dbReference>
<accession>A0A0G0TXD8</accession>
<dbReference type="AlphaFoldDB" id="A0A0G0TXD8"/>
<dbReference type="EMBL" id="LBZW01000007">
    <property type="protein sequence ID" value="KKR79496.1"/>
    <property type="molecule type" value="Genomic_DNA"/>
</dbReference>
<dbReference type="Gene3D" id="3.30.565.10">
    <property type="entry name" value="Histidine kinase-like ATPase, C-terminal domain"/>
    <property type="match status" value="1"/>
</dbReference>
<evidence type="ECO:0000256" key="3">
    <source>
        <dbReference type="ARBA" id="ARBA00022553"/>
    </source>
</evidence>
<dbReference type="SUPFAM" id="SSF47384">
    <property type="entry name" value="Homodimeric domain of signal transducing histidine kinase"/>
    <property type="match status" value="1"/>
</dbReference>
<dbReference type="EC" id="2.7.13.3" evidence="2"/>
<dbReference type="GO" id="GO:0009927">
    <property type="term" value="F:histidine phosphotransfer kinase activity"/>
    <property type="evidence" value="ECO:0007669"/>
    <property type="project" value="TreeGrafter"/>
</dbReference>
<evidence type="ECO:0000256" key="5">
    <source>
        <dbReference type="ARBA" id="ARBA00022777"/>
    </source>
</evidence>
<dbReference type="PANTHER" id="PTHR43047:SF72">
    <property type="entry name" value="OSMOSENSING HISTIDINE PROTEIN KINASE SLN1"/>
    <property type="match status" value="1"/>
</dbReference>
<comment type="caution">
    <text evidence="7">The sequence shown here is derived from an EMBL/GenBank/DDBJ whole genome shotgun (WGS) entry which is preliminary data.</text>
</comment>
<dbReference type="CDD" id="cd00082">
    <property type="entry name" value="HisKA"/>
    <property type="match status" value="1"/>
</dbReference>
<dbReference type="Pfam" id="PF02518">
    <property type="entry name" value="HATPase_c"/>
    <property type="match status" value="1"/>
</dbReference>
<evidence type="ECO:0000313" key="8">
    <source>
        <dbReference type="Proteomes" id="UP000034749"/>
    </source>
</evidence>
<dbReference type="SUPFAM" id="SSF55781">
    <property type="entry name" value="GAF domain-like"/>
    <property type="match status" value="1"/>
</dbReference>
<name>A0A0G0TXD8_9BACT</name>
<feature type="domain" description="Histidine kinase" evidence="6">
    <location>
        <begin position="242"/>
        <end position="463"/>
    </location>
</feature>
<keyword evidence="4" id="KW-0808">Transferase</keyword>
<dbReference type="PROSITE" id="PS50109">
    <property type="entry name" value="HIS_KIN"/>
    <property type="match status" value="1"/>
</dbReference>
<evidence type="ECO:0000313" key="7">
    <source>
        <dbReference type="EMBL" id="KKR79496.1"/>
    </source>
</evidence>
<dbReference type="InterPro" id="IPR029016">
    <property type="entry name" value="GAF-like_dom_sf"/>
</dbReference>
<dbReference type="InterPro" id="IPR005467">
    <property type="entry name" value="His_kinase_dom"/>
</dbReference>
<dbReference type="InterPro" id="IPR003594">
    <property type="entry name" value="HATPase_dom"/>
</dbReference>
<dbReference type="Gene3D" id="1.10.287.130">
    <property type="match status" value="1"/>
</dbReference>
<dbReference type="InterPro" id="IPR036097">
    <property type="entry name" value="HisK_dim/P_sf"/>
</dbReference>
<dbReference type="SUPFAM" id="SSF55874">
    <property type="entry name" value="ATPase domain of HSP90 chaperone/DNA topoisomerase II/histidine kinase"/>
    <property type="match status" value="1"/>
</dbReference>
<dbReference type="InterPro" id="IPR004358">
    <property type="entry name" value="Sig_transdc_His_kin-like_C"/>
</dbReference>
<proteinExistence type="predicted"/>
<evidence type="ECO:0000256" key="4">
    <source>
        <dbReference type="ARBA" id="ARBA00022679"/>
    </source>
</evidence>
<protein>
    <recommendedName>
        <fullName evidence="2">histidine kinase</fullName>
        <ecNumber evidence="2">2.7.13.3</ecNumber>
    </recommendedName>
</protein>
<sequence length="463" mass="51809">MPEPLKQDSKVGLEQELYKKNVELDFANRIFALTRELYAVSLLNSSPGGLAERFTAILCDKLQLEISSIFVFKQKEDVLEPLVFTKSERTISALRKLGFMLRDIKITEASKRATLKDVFDGKSFVTSNLSDIWGGLVSEDDLKVISTSANIKSILLFPLLTEDKFIGVLLFGFHLEYKDLPELEREALHSFSDIVAVALDKAYVYRKLDEVNQGLVSANVELLKANEELKTIDATKSAILSNASHHLQNPLQNIVMGTSMLMDGSYGALTPEAKKTVAQIFESARHLTITFKMWVKALDFENGRVEYKTESFDLGDLVEKTIVDWKVSAKERGLEVSYENDGHTPYTINGDKEWLREVVVNIVDNALNMTEKGFIKIKVEKFGVEKIRLSVTDSGVGITKETMTHLFGKLEKGKEGWKKDINGTGLGLYISKKIIEEGHHGTIWAESKGADRGATFFVEIPVG</sequence>
<evidence type="ECO:0000256" key="1">
    <source>
        <dbReference type="ARBA" id="ARBA00000085"/>
    </source>
</evidence>
<evidence type="ECO:0000259" key="6">
    <source>
        <dbReference type="PROSITE" id="PS50109"/>
    </source>
</evidence>
<dbReference type="GO" id="GO:0005886">
    <property type="term" value="C:plasma membrane"/>
    <property type="evidence" value="ECO:0007669"/>
    <property type="project" value="TreeGrafter"/>
</dbReference>
<keyword evidence="3" id="KW-0597">Phosphoprotein</keyword>
<dbReference type="PRINTS" id="PR00344">
    <property type="entry name" value="BCTRLSENSOR"/>
</dbReference>
<dbReference type="Proteomes" id="UP000034749">
    <property type="component" value="Unassembled WGS sequence"/>
</dbReference>